<dbReference type="InterPro" id="IPR036890">
    <property type="entry name" value="HATPase_C_sf"/>
</dbReference>
<accession>A0A5M6ZJG8</accession>
<feature type="transmembrane region" description="Helical" evidence="10">
    <location>
        <begin position="185"/>
        <end position="209"/>
    </location>
</feature>
<comment type="catalytic activity">
    <reaction evidence="1">
        <text>ATP + protein L-histidine = ADP + protein N-phospho-L-histidine.</text>
        <dbReference type="EC" id="2.7.13.3"/>
    </reaction>
</comment>
<dbReference type="SUPFAM" id="SSF55874">
    <property type="entry name" value="ATPase domain of HSP90 chaperone/DNA topoisomerase II/histidine kinase"/>
    <property type="match status" value="1"/>
</dbReference>
<dbReference type="GO" id="GO:0016020">
    <property type="term" value="C:membrane"/>
    <property type="evidence" value="ECO:0007669"/>
    <property type="project" value="UniProtKB-SubCell"/>
</dbReference>
<keyword evidence="10" id="KW-0472">Membrane</keyword>
<dbReference type="SUPFAM" id="SSF47384">
    <property type="entry name" value="Homodimeric domain of signal transducing histidine kinase"/>
    <property type="match status" value="1"/>
</dbReference>
<keyword evidence="10" id="KW-1133">Transmembrane helix</keyword>
<feature type="transmembrane region" description="Helical" evidence="10">
    <location>
        <begin position="34"/>
        <end position="55"/>
    </location>
</feature>
<dbReference type="AlphaFoldDB" id="A0A5M6ZJG8"/>
<dbReference type="PANTHER" id="PTHR44936">
    <property type="entry name" value="SENSOR PROTEIN CREC"/>
    <property type="match status" value="1"/>
</dbReference>
<keyword evidence="10" id="KW-0812">Transmembrane</keyword>
<keyword evidence="7 13" id="KW-0418">Kinase</keyword>
<keyword evidence="4" id="KW-0597">Phosphoprotein</keyword>
<dbReference type="InterPro" id="IPR036097">
    <property type="entry name" value="HisK_dim/P_sf"/>
</dbReference>
<keyword evidence="5" id="KW-0808">Transferase</keyword>
<dbReference type="Gene3D" id="1.10.287.130">
    <property type="match status" value="1"/>
</dbReference>
<proteinExistence type="predicted"/>
<dbReference type="InterPro" id="IPR003594">
    <property type="entry name" value="HATPase_dom"/>
</dbReference>
<evidence type="ECO:0000256" key="8">
    <source>
        <dbReference type="ARBA" id="ARBA00022840"/>
    </source>
</evidence>
<dbReference type="PROSITE" id="PS50885">
    <property type="entry name" value="HAMP"/>
    <property type="match status" value="1"/>
</dbReference>
<dbReference type="EMBL" id="VWOJ01000001">
    <property type="protein sequence ID" value="KAA5804929.1"/>
    <property type="molecule type" value="Genomic_DNA"/>
</dbReference>
<feature type="domain" description="Histidine kinase" evidence="11">
    <location>
        <begin position="275"/>
        <end position="481"/>
    </location>
</feature>
<evidence type="ECO:0000256" key="4">
    <source>
        <dbReference type="ARBA" id="ARBA00022553"/>
    </source>
</evidence>
<evidence type="ECO:0000256" key="10">
    <source>
        <dbReference type="SAM" id="Phobius"/>
    </source>
</evidence>
<keyword evidence="9" id="KW-0175">Coiled coil</keyword>
<name>A0A5M6ZJG8_9PROT</name>
<gene>
    <name evidence="13" type="ORF">F1654_02725</name>
</gene>
<comment type="caution">
    <text evidence="13">The sequence shown here is derived from an EMBL/GenBank/DDBJ whole genome shotgun (WGS) entry which is preliminary data.</text>
</comment>
<reference evidence="13 14" key="1">
    <citation type="submission" date="2019-09" db="EMBL/GenBank/DDBJ databases">
        <authorList>
            <person name="Kevbrin V."/>
            <person name="Grouzdev D.S."/>
        </authorList>
    </citation>
    <scope>NUCLEOTIDE SEQUENCE [LARGE SCALE GENOMIC DNA]</scope>
    <source>
        <strain evidence="13 14">G-192</strain>
    </source>
</reference>
<evidence type="ECO:0000259" key="11">
    <source>
        <dbReference type="PROSITE" id="PS50109"/>
    </source>
</evidence>
<organism evidence="13 14">
    <name type="scientific">Alkalicaulis satelles</name>
    <dbReference type="NCBI Taxonomy" id="2609175"/>
    <lineage>
        <taxon>Bacteria</taxon>
        <taxon>Pseudomonadati</taxon>
        <taxon>Pseudomonadota</taxon>
        <taxon>Alphaproteobacteria</taxon>
        <taxon>Maricaulales</taxon>
        <taxon>Maricaulaceae</taxon>
        <taxon>Alkalicaulis</taxon>
    </lineage>
</organism>
<dbReference type="PANTHER" id="PTHR44936:SF10">
    <property type="entry name" value="SENSOR PROTEIN RSTB"/>
    <property type="match status" value="1"/>
</dbReference>
<feature type="domain" description="HAMP" evidence="12">
    <location>
        <begin position="206"/>
        <end position="261"/>
    </location>
</feature>
<dbReference type="InterPro" id="IPR004358">
    <property type="entry name" value="Sig_transdc_His_kin-like_C"/>
</dbReference>
<comment type="subcellular location">
    <subcellularLocation>
        <location evidence="2">Membrane</location>
    </subcellularLocation>
</comment>
<keyword evidence="6" id="KW-0547">Nucleotide-binding</keyword>
<evidence type="ECO:0000313" key="14">
    <source>
        <dbReference type="Proteomes" id="UP000325122"/>
    </source>
</evidence>
<dbReference type="InterPro" id="IPR050980">
    <property type="entry name" value="2C_sensor_his_kinase"/>
</dbReference>
<dbReference type="EC" id="2.7.13.3" evidence="3"/>
<sequence>MSRDRQRRASRPAAWMQAAAGRIAGAARSLPGKLLAFTVLVVLIAQVMIFIPSAAGFRTEWLTTRAESAHLAALAAETAEAEGLSEARVRELLAGAEAVAVARVYGGVTELVLGGDISAADMIVADLTRETVIQRQFALWGTVFGPDGRYIRIIASPRTRPDEQISVIVPEAGLREDLIAFSVRIFGISLFIAGVTGGLLYLLLLFVFVRPMRRLAKAITAFQQDPGNASNAFRPSGRRDEIGEAETALAAMQDEVRAAFRQRERLAALGGAVARINHDLRNVLASAHLVSDRLAMSPDARVANMGARLVRAVDRGVRLCQETLQYGRAEERAPVMSRLILRAALDDAASDAMAATGRAGWDNKIDEAVAVEADPDHVHRIFLNLFRNAIQAMEGGGRFTAALDRREGGFVVIAVADTGPGVPDKVRETLFEPFGRSGAPGGAGLGLSIARELTRAMGGDVTLARSGPQGAVFEVSLRAVQGAPQTRAKALKPAS</sequence>
<dbReference type="PRINTS" id="PR00344">
    <property type="entry name" value="BCTRLSENSOR"/>
</dbReference>
<evidence type="ECO:0000256" key="2">
    <source>
        <dbReference type="ARBA" id="ARBA00004370"/>
    </source>
</evidence>
<feature type="coiled-coil region" evidence="9">
    <location>
        <begin position="242"/>
        <end position="269"/>
    </location>
</feature>
<evidence type="ECO:0000256" key="5">
    <source>
        <dbReference type="ARBA" id="ARBA00022679"/>
    </source>
</evidence>
<evidence type="ECO:0000256" key="6">
    <source>
        <dbReference type="ARBA" id="ARBA00022741"/>
    </source>
</evidence>
<evidence type="ECO:0000256" key="7">
    <source>
        <dbReference type="ARBA" id="ARBA00022777"/>
    </source>
</evidence>
<dbReference type="GO" id="GO:0005524">
    <property type="term" value="F:ATP binding"/>
    <property type="evidence" value="ECO:0007669"/>
    <property type="project" value="UniProtKB-KW"/>
</dbReference>
<dbReference type="RefSeq" id="WP_150021960.1">
    <property type="nucleotide sequence ID" value="NZ_VWOJ01000001.1"/>
</dbReference>
<keyword evidence="8" id="KW-0067">ATP-binding</keyword>
<evidence type="ECO:0000259" key="12">
    <source>
        <dbReference type="PROSITE" id="PS50885"/>
    </source>
</evidence>
<dbReference type="Pfam" id="PF02518">
    <property type="entry name" value="HATPase_c"/>
    <property type="match status" value="1"/>
</dbReference>
<protein>
    <recommendedName>
        <fullName evidence="3">histidine kinase</fullName>
        <ecNumber evidence="3">2.7.13.3</ecNumber>
    </recommendedName>
</protein>
<evidence type="ECO:0000256" key="3">
    <source>
        <dbReference type="ARBA" id="ARBA00012438"/>
    </source>
</evidence>
<dbReference type="InterPro" id="IPR005467">
    <property type="entry name" value="His_kinase_dom"/>
</dbReference>
<dbReference type="GO" id="GO:0000155">
    <property type="term" value="F:phosphorelay sensor kinase activity"/>
    <property type="evidence" value="ECO:0007669"/>
    <property type="project" value="InterPro"/>
</dbReference>
<keyword evidence="14" id="KW-1185">Reference proteome</keyword>
<dbReference type="SMART" id="SM00387">
    <property type="entry name" value="HATPase_c"/>
    <property type="match status" value="1"/>
</dbReference>
<evidence type="ECO:0000256" key="9">
    <source>
        <dbReference type="SAM" id="Coils"/>
    </source>
</evidence>
<dbReference type="InterPro" id="IPR003660">
    <property type="entry name" value="HAMP_dom"/>
</dbReference>
<dbReference type="Proteomes" id="UP000325122">
    <property type="component" value="Unassembled WGS sequence"/>
</dbReference>
<dbReference type="Gene3D" id="3.30.565.10">
    <property type="entry name" value="Histidine kinase-like ATPase, C-terminal domain"/>
    <property type="match status" value="1"/>
</dbReference>
<dbReference type="PROSITE" id="PS50109">
    <property type="entry name" value="HIS_KIN"/>
    <property type="match status" value="1"/>
</dbReference>
<evidence type="ECO:0000313" key="13">
    <source>
        <dbReference type="EMBL" id="KAA5804929.1"/>
    </source>
</evidence>
<evidence type="ECO:0000256" key="1">
    <source>
        <dbReference type="ARBA" id="ARBA00000085"/>
    </source>
</evidence>